<proteinExistence type="predicted"/>
<evidence type="ECO:0000256" key="4">
    <source>
        <dbReference type="ARBA" id="ARBA00022989"/>
    </source>
</evidence>
<dbReference type="PANTHER" id="PTHR11662:SF399">
    <property type="entry name" value="FI19708P1-RELATED"/>
    <property type="match status" value="1"/>
</dbReference>
<dbReference type="OrthoDB" id="6360at2"/>
<organism evidence="7 8">
    <name type="scientific">Metabacillus sediminilitoris</name>
    <dbReference type="NCBI Taxonomy" id="2567941"/>
    <lineage>
        <taxon>Bacteria</taxon>
        <taxon>Bacillati</taxon>
        <taxon>Bacillota</taxon>
        <taxon>Bacilli</taxon>
        <taxon>Bacillales</taxon>
        <taxon>Bacillaceae</taxon>
        <taxon>Metabacillus</taxon>
    </lineage>
</organism>
<dbReference type="Pfam" id="PF07690">
    <property type="entry name" value="MFS_1"/>
    <property type="match status" value="1"/>
</dbReference>
<comment type="caution">
    <text evidence="7">The sequence shown here is derived from an EMBL/GenBank/DDBJ whole genome shotgun (WGS) entry which is preliminary data.</text>
</comment>
<dbReference type="EMBL" id="SSNT01000007">
    <property type="protein sequence ID" value="THF80005.1"/>
    <property type="molecule type" value="Genomic_DNA"/>
</dbReference>
<dbReference type="Proteomes" id="UP000310334">
    <property type="component" value="Unassembled WGS sequence"/>
</dbReference>
<evidence type="ECO:0000313" key="8">
    <source>
        <dbReference type="Proteomes" id="UP000310334"/>
    </source>
</evidence>
<comment type="subcellular location">
    <subcellularLocation>
        <location evidence="1">Cell membrane</location>
        <topology evidence="1">Multi-pass membrane protein</topology>
    </subcellularLocation>
</comment>
<protein>
    <submittedName>
        <fullName evidence="7">MFS transporter</fullName>
    </submittedName>
</protein>
<evidence type="ECO:0000313" key="7">
    <source>
        <dbReference type="EMBL" id="THF80005.1"/>
    </source>
</evidence>
<dbReference type="GO" id="GO:0022857">
    <property type="term" value="F:transmembrane transporter activity"/>
    <property type="evidence" value="ECO:0007669"/>
    <property type="project" value="InterPro"/>
</dbReference>
<dbReference type="RefSeq" id="WP_136353407.1">
    <property type="nucleotide sequence ID" value="NZ_CP046266.1"/>
</dbReference>
<accession>A0A4S4BZ36</accession>
<name>A0A4S4BZ36_9BACI</name>
<keyword evidence="2" id="KW-0813">Transport</keyword>
<dbReference type="AlphaFoldDB" id="A0A4S4BZ36"/>
<dbReference type="PROSITE" id="PS50850">
    <property type="entry name" value="MFS"/>
    <property type="match status" value="1"/>
</dbReference>
<feature type="domain" description="Major facilitator superfamily (MFS) profile" evidence="6">
    <location>
        <begin position="29"/>
        <end position="441"/>
    </location>
</feature>
<evidence type="ECO:0000256" key="2">
    <source>
        <dbReference type="ARBA" id="ARBA00022448"/>
    </source>
</evidence>
<keyword evidence="3" id="KW-0812">Transmembrane</keyword>
<evidence type="ECO:0000256" key="5">
    <source>
        <dbReference type="ARBA" id="ARBA00023136"/>
    </source>
</evidence>
<reference evidence="7 8" key="1">
    <citation type="submission" date="2019-04" db="EMBL/GenBank/DDBJ databases">
        <title>Bacillus sediminilitoris sp. nov., isolated from a tidal flat sediment on the East China Sea.</title>
        <authorList>
            <person name="Wei Y."/>
            <person name="Mao H."/>
            <person name="Fang J."/>
        </authorList>
    </citation>
    <scope>NUCLEOTIDE SEQUENCE [LARGE SCALE GENOMIC DNA]</scope>
    <source>
        <strain evidence="7 8">DSL-17</strain>
    </source>
</reference>
<evidence type="ECO:0000256" key="3">
    <source>
        <dbReference type="ARBA" id="ARBA00022692"/>
    </source>
</evidence>
<dbReference type="InterPro" id="IPR036259">
    <property type="entry name" value="MFS_trans_sf"/>
</dbReference>
<keyword evidence="8" id="KW-1185">Reference proteome</keyword>
<keyword evidence="4" id="KW-1133">Transmembrane helix</keyword>
<dbReference type="InterPro" id="IPR050382">
    <property type="entry name" value="MFS_Na/Anion_cotransporter"/>
</dbReference>
<dbReference type="SUPFAM" id="SSF103473">
    <property type="entry name" value="MFS general substrate transporter"/>
    <property type="match status" value="1"/>
</dbReference>
<dbReference type="InterPro" id="IPR020846">
    <property type="entry name" value="MFS_dom"/>
</dbReference>
<dbReference type="Gene3D" id="1.20.1250.20">
    <property type="entry name" value="MFS general substrate transporter like domains"/>
    <property type="match status" value="2"/>
</dbReference>
<keyword evidence="5" id="KW-0472">Membrane</keyword>
<dbReference type="CDD" id="cd17319">
    <property type="entry name" value="MFS_ExuT_GudP_like"/>
    <property type="match status" value="1"/>
</dbReference>
<evidence type="ECO:0000259" key="6">
    <source>
        <dbReference type="PROSITE" id="PS50850"/>
    </source>
</evidence>
<gene>
    <name evidence="7" type="ORF">E6W99_09985</name>
</gene>
<dbReference type="PANTHER" id="PTHR11662">
    <property type="entry name" value="SOLUTE CARRIER FAMILY 17"/>
    <property type="match status" value="1"/>
</dbReference>
<sequence length="444" mass="48592">MFAKKISSSGPLKETTTDYVKATNVRWHVFIMLLVLCAINYVDRAVLSIAMPLIQKDLELDPAIIGIILSSFFWGYALMQIPSGWIADRYRPDKLVCGATLLWGVVQTLTGFVNGSKSLIFLRILLGIAEAPLYPSGSKLQSIWLTSKERGRGATLLDSGSSLGTAIGGPIIIAFIAWFGGWRGALIGAGILTIVVSWLVWKVIKGTPDTNPRMNKTEREYIKKALEVEYNLNNQNSNLAIKITDYFKNRNFWSMCIGYYSLNTVFYGLMTWGPSYLEKTQNLDIKIIGSSILIIFGFGVVGELIGGWIADFWRSKGGNDNTVMHTLLFIGGFMTAICILLLGLGVTTSLTGAIVLLSTALFFLRWAGLYWTIPATISQHNHVGTIAGCMNTAGNIAGIVTPIYIGFTLSLTGSYFIALLLFVAFGLILAIASLFINFNKKIGA</sequence>
<dbReference type="InterPro" id="IPR011701">
    <property type="entry name" value="MFS"/>
</dbReference>
<evidence type="ECO:0000256" key="1">
    <source>
        <dbReference type="ARBA" id="ARBA00004651"/>
    </source>
</evidence>
<dbReference type="GO" id="GO:0005886">
    <property type="term" value="C:plasma membrane"/>
    <property type="evidence" value="ECO:0007669"/>
    <property type="project" value="UniProtKB-SubCell"/>
</dbReference>